<dbReference type="OrthoDB" id="627829at2759"/>
<proteinExistence type="inferred from homology"/>
<evidence type="ECO:0000313" key="5">
    <source>
        <dbReference type="Proteomes" id="UP000179179"/>
    </source>
</evidence>
<dbReference type="InterPro" id="IPR027443">
    <property type="entry name" value="IPNS-like_sf"/>
</dbReference>
<feature type="domain" description="Fe2OG dioxygenase" evidence="3">
    <location>
        <begin position="192"/>
        <end position="299"/>
    </location>
</feature>
<dbReference type="RefSeq" id="XP_022394451.1">
    <property type="nucleotide sequence ID" value="XM_022527664.1"/>
</dbReference>
<dbReference type="Gene3D" id="2.60.120.330">
    <property type="entry name" value="B-lactam Antibiotic, Isopenicillin N Synthase, Chain"/>
    <property type="match status" value="1"/>
</dbReference>
<dbReference type="GeneID" id="34443924"/>
<dbReference type="Proteomes" id="UP000179179">
    <property type="component" value="Unassembled WGS sequence"/>
</dbReference>
<gene>
    <name evidence="4" type="ORF">ABOM_000534</name>
</gene>
<protein>
    <recommendedName>
        <fullName evidence="3">Fe2OG dioxygenase domain-containing protein</fullName>
    </recommendedName>
</protein>
<evidence type="ECO:0000313" key="4">
    <source>
        <dbReference type="EMBL" id="OGM50734.1"/>
    </source>
</evidence>
<dbReference type="InterPro" id="IPR050231">
    <property type="entry name" value="Iron_ascorbate_oxido_reductase"/>
</dbReference>
<keyword evidence="2" id="KW-0408">Iron</keyword>
<dbReference type="GO" id="GO:0016491">
    <property type="term" value="F:oxidoreductase activity"/>
    <property type="evidence" value="ECO:0007669"/>
    <property type="project" value="UniProtKB-KW"/>
</dbReference>
<dbReference type="InterPro" id="IPR005123">
    <property type="entry name" value="Oxoglu/Fe-dep_dioxygenase_dom"/>
</dbReference>
<evidence type="ECO:0000256" key="2">
    <source>
        <dbReference type="RuleBase" id="RU003682"/>
    </source>
</evidence>
<comment type="caution">
    <text evidence="4">The sequence shown here is derived from an EMBL/GenBank/DDBJ whole genome shotgun (WGS) entry which is preliminary data.</text>
</comment>
<dbReference type="SUPFAM" id="SSF51197">
    <property type="entry name" value="Clavaminate synthase-like"/>
    <property type="match status" value="1"/>
</dbReference>
<keyword evidence="5" id="KW-1185">Reference proteome</keyword>
<keyword evidence="2" id="KW-0479">Metal-binding</keyword>
<dbReference type="EMBL" id="LYCR01000002">
    <property type="protein sequence ID" value="OGM50734.1"/>
    <property type="molecule type" value="Genomic_DNA"/>
</dbReference>
<sequence>MSAASVVPVLDFSLVHTPQGRQAFLDSMLAALRDVGLFYLKNHPVQASLFEEARQECDAFFSLPDVDKAEIDIANVPSFLGYTKVRDPHCSPEVHAKEASLVQLGSEVTANRTDWREHLTISTPHPAPTGGPAYLNLLAPNQWPSADRLPTFRTVYERWIEQVSDVSNTMRNLVSEAMGIDPELVSRFFQNQQHRLRLMKYPEIPSSQATSKDQVGLGAHRDKGFSTLIFQASPHRCLQVQTREGRWTDAPPLDHTFVFIAGQALEAMTHGICKAPWHRVVTPPPGLGPRYSIAVGTGIGMDTAVAAKETQEALNKLRDDILQRFPDARDEFRTFLAGTRDGESVGTQYLAQYLASHPDIAIRWVSVPLVCPYYENSRADDPRPSVGLFSIHSIPPLLAKYNAVS</sequence>
<name>A0A1F8AG62_9EURO</name>
<evidence type="ECO:0000259" key="3">
    <source>
        <dbReference type="PROSITE" id="PS51471"/>
    </source>
</evidence>
<dbReference type="PANTHER" id="PTHR47990">
    <property type="entry name" value="2-OXOGLUTARATE (2OG) AND FE(II)-DEPENDENT OXYGENASE SUPERFAMILY PROTEIN-RELATED"/>
    <property type="match status" value="1"/>
</dbReference>
<dbReference type="GO" id="GO:0046872">
    <property type="term" value="F:metal ion binding"/>
    <property type="evidence" value="ECO:0007669"/>
    <property type="project" value="UniProtKB-KW"/>
</dbReference>
<dbReference type="InterPro" id="IPR026992">
    <property type="entry name" value="DIOX_N"/>
</dbReference>
<organism evidence="4 5">
    <name type="scientific">Aspergillus bombycis</name>
    <dbReference type="NCBI Taxonomy" id="109264"/>
    <lineage>
        <taxon>Eukaryota</taxon>
        <taxon>Fungi</taxon>
        <taxon>Dikarya</taxon>
        <taxon>Ascomycota</taxon>
        <taxon>Pezizomycotina</taxon>
        <taxon>Eurotiomycetes</taxon>
        <taxon>Eurotiomycetidae</taxon>
        <taxon>Eurotiales</taxon>
        <taxon>Aspergillaceae</taxon>
        <taxon>Aspergillus</taxon>
    </lineage>
</organism>
<dbReference type="STRING" id="109264.A0A1F8AG62"/>
<keyword evidence="2" id="KW-0560">Oxidoreductase</keyword>
<reference evidence="4 5" key="1">
    <citation type="journal article" date="2016" name="Genome Biol. Evol.">
        <title>Draft genome sequence of an aflatoxigenic Aspergillus species, A. bombycis.</title>
        <authorList>
            <person name="Moore G.G."/>
            <person name="Mack B.M."/>
            <person name="Beltz S.B."/>
            <person name="Gilbert M.K."/>
        </authorList>
    </citation>
    <scope>NUCLEOTIDE SEQUENCE [LARGE SCALE GENOMIC DNA]</scope>
    <source>
        <strain evidence="5">NRRL 26010</strain>
    </source>
</reference>
<dbReference type="GO" id="GO:0044283">
    <property type="term" value="P:small molecule biosynthetic process"/>
    <property type="evidence" value="ECO:0007669"/>
    <property type="project" value="UniProtKB-ARBA"/>
</dbReference>
<dbReference type="Pfam" id="PF14226">
    <property type="entry name" value="DIOX_N"/>
    <property type="match status" value="1"/>
</dbReference>
<evidence type="ECO:0000256" key="1">
    <source>
        <dbReference type="ARBA" id="ARBA00008056"/>
    </source>
</evidence>
<accession>A0A1F8AG62</accession>
<comment type="similarity">
    <text evidence="1 2">Belongs to the iron/ascorbate-dependent oxidoreductase family.</text>
</comment>
<dbReference type="PROSITE" id="PS51471">
    <property type="entry name" value="FE2OG_OXY"/>
    <property type="match status" value="1"/>
</dbReference>
<dbReference type="AlphaFoldDB" id="A0A1F8AG62"/>
<dbReference type="Pfam" id="PF03171">
    <property type="entry name" value="2OG-FeII_Oxy"/>
    <property type="match status" value="1"/>
</dbReference>
<dbReference type="InterPro" id="IPR044861">
    <property type="entry name" value="IPNS-like_FE2OG_OXY"/>
</dbReference>